<feature type="non-terminal residue" evidence="2">
    <location>
        <position position="1"/>
    </location>
</feature>
<gene>
    <name evidence="2" type="ORF">CPELLU_LOCUS9601</name>
</gene>
<evidence type="ECO:0000256" key="1">
    <source>
        <dbReference type="SAM" id="Coils"/>
    </source>
</evidence>
<proteinExistence type="predicted"/>
<protein>
    <submittedName>
        <fullName evidence="2">19152_t:CDS:1</fullName>
    </submittedName>
</protein>
<organism evidence="2 3">
    <name type="scientific">Cetraspora pellucida</name>
    <dbReference type="NCBI Taxonomy" id="1433469"/>
    <lineage>
        <taxon>Eukaryota</taxon>
        <taxon>Fungi</taxon>
        <taxon>Fungi incertae sedis</taxon>
        <taxon>Mucoromycota</taxon>
        <taxon>Glomeromycotina</taxon>
        <taxon>Glomeromycetes</taxon>
        <taxon>Diversisporales</taxon>
        <taxon>Gigasporaceae</taxon>
        <taxon>Cetraspora</taxon>
    </lineage>
</organism>
<evidence type="ECO:0000313" key="2">
    <source>
        <dbReference type="EMBL" id="CAG8656590.1"/>
    </source>
</evidence>
<accession>A0A9N9H8I0</accession>
<dbReference type="Proteomes" id="UP000789759">
    <property type="component" value="Unassembled WGS sequence"/>
</dbReference>
<dbReference type="AlphaFoldDB" id="A0A9N9H8I0"/>
<feature type="coiled-coil region" evidence="1">
    <location>
        <begin position="107"/>
        <end position="134"/>
    </location>
</feature>
<name>A0A9N9H8I0_9GLOM</name>
<dbReference type="EMBL" id="CAJVQA010007432">
    <property type="protein sequence ID" value="CAG8656590.1"/>
    <property type="molecule type" value="Genomic_DNA"/>
</dbReference>
<evidence type="ECO:0000313" key="3">
    <source>
        <dbReference type="Proteomes" id="UP000789759"/>
    </source>
</evidence>
<keyword evidence="1" id="KW-0175">Coiled coil</keyword>
<keyword evidence="3" id="KW-1185">Reference proteome</keyword>
<reference evidence="2" key="1">
    <citation type="submission" date="2021-06" db="EMBL/GenBank/DDBJ databases">
        <authorList>
            <person name="Kallberg Y."/>
            <person name="Tangrot J."/>
            <person name="Rosling A."/>
        </authorList>
    </citation>
    <scope>NUCLEOTIDE SEQUENCE</scope>
    <source>
        <strain evidence="2">FL966</strain>
    </source>
</reference>
<sequence length="135" mass="15707">HKSDKCQDSINEINTHLNEVSDHELQKIHSIVCNDKNINKLNSSNTYNAIINTIKELPKFNLKSVFSLLCTIRYLYGKNKDQIISSYLQNKASQYLLNSLYKPKQSFDQLSSQNKQLKYDLNKLEQSKKNIVQKV</sequence>
<comment type="caution">
    <text evidence="2">The sequence shown here is derived from an EMBL/GenBank/DDBJ whole genome shotgun (WGS) entry which is preliminary data.</text>
</comment>